<dbReference type="EMBL" id="JBHSDC010000005">
    <property type="protein sequence ID" value="MFC4231454.1"/>
    <property type="molecule type" value="Genomic_DNA"/>
</dbReference>
<organism evidence="2 3">
    <name type="scientific">Parasediminibacterium paludis</name>
    <dbReference type="NCBI Taxonomy" id="908966"/>
    <lineage>
        <taxon>Bacteria</taxon>
        <taxon>Pseudomonadati</taxon>
        <taxon>Bacteroidota</taxon>
        <taxon>Chitinophagia</taxon>
        <taxon>Chitinophagales</taxon>
        <taxon>Chitinophagaceae</taxon>
        <taxon>Parasediminibacterium</taxon>
    </lineage>
</organism>
<feature type="domain" description="AB hydrolase-1" evidence="1">
    <location>
        <begin position="47"/>
        <end position="187"/>
    </location>
</feature>
<dbReference type="Proteomes" id="UP001595906">
    <property type="component" value="Unassembled WGS sequence"/>
</dbReference>
<proteinExistence type="predicted"/>
<sequence length="215" mass="24342">MQKVYFISGLGADERAFSFLDLSFCEPIFIQWLEPKEKESLEAYALRLKALIPEASPIVVGLSFGGMLATEIAKADSSAKVIIISSNKTTAEFPFWLKIGIYFPIYRWLPDWVFTTTKLGIYWFMGAKTAAEKAAVKAIVSDAKVDFYKWAIYAILNWKNKVAPKNVYHIHGTSDKVLPFWLTKSVDIRLHKGEHLMIMNKAAEISALLSKKILE</sequence>
<dbReference type="RefSeq" id="WP_379012931.1">
    <property type="nucleotide sequence ID" value="NZ_JBHSDC010000005.1"/>
</dbReference>
<comment type="caution">
    <text evidence="2">The sequence shown here is derived from an EMBL/GenBank/DDBJ whole genome shotgun (WGS) entry which is preliminary data.</text>
</comment>
<keyword evidence="3" id="KW-1185">Reference proteome</keyword>
<dbReference type="Pfam" id="PF12697">
    <property type="entry name" value="Abhydrolase_6"/>
    <property type="match status" value="1"/>
</dbReference>
<evidence type="ECO:0000313" key="2">
    <source>
        <dbReference type="EMBL" id="MFC4231454.1"/>
    </source>
</evidence>
<dbReference type="InterPro" id="IPR029058">
    <property type="entry name" value="AB_hydrolase_fold"/>
</dbReference>
<accession>A0ABV8PV40</accession>
<name>A0ABV8PV40_9BACT</name>
<protein>
    <submittedName>
        <fullName evidence="2">Alpha/beta hydrolase</fullName>
    </submittedName>
</protein>
<dbReference type="InterPro" id="IPR000073">
    <property type="entry name" value="AB_hydrolase_1"/>
</dbReference>
<keyword evidence="2" id="KW-0378">Hydrolase</keyword>
<dbReference type="SUPFAM" id="SSF53474">
    <property type="entry name" value="alpha/beta-Hydrolases"/>
    <property type="match status" value="1"/>
</dbReference>
<evidence type="ECO:0000313" key="3">
    <source>
        <dbReference type="Proteomes" id="UP001595906"/>
    </source>
</evidence>
<gene>
    <name evidence="2" type="ORF">ACFOW1_06110</name>
</gene>
<evidence type="ECO:0000259" key="1">
    <source>
        <dbReference type="Pfam" id="PF12697"/>
    </source>
</evidence>
<dbReference type="Gene3D" id="3.40.50.1820">
    <property type="entry name" value="alpha/beta hydrolase"/>
    <property type="match status" value="1"/>
</dbReference>
<dbReference type="GO" id="GO:0016787">
    <property type="term" value="F:hydrolase activity"/>
    <property type="evidence" value="ECO:0007669"/>
    <property type="project" value="UniProtKB-KW"/>
</dbReference>
<reference evidence="3" key="1">
    <citation type="journal article" date="2019" name="Int. J. Syst. Evol. Microbiol.">
        <title>The Global Catalogue of Microorganisms (GCM) 10K type strain sequencing project: providing services to taxonomists for standard genome sequencing and annotation.</title>
        <authorList>
            <consortium name="The Broad Institute Genomics Platform"/>
            <consortium name="The Broad Institute Genome Sequencing Center for Infectious Disease"/>
            <person name="Wu L."/>
            <person name="Ma J."/>
        </authorList>
    </citation>
    <scope>NUCLEOTIDE SEQUENCE [LARGE SCALE GENOMIC DNA]</scope>
    <source>
        <strain evidence="3">CECT 8010</strain>
    </source>
</reference>